<dbReference type="PANTHER" id="PTHR38506">
    <property type="entry name" value="RIKEN CDNA 4930544D05 GENE"/>
    <property type="match status" value="1"/>
</dbReference>
<name>A0A6P5IUJ7_PHACI</name>
<proteinExistence type="predicted"/>
<dbReference type="CTD" id="105979817"/>
<dbReference type="Pfam" id="PF17688">
    <property type="entry name" value="DUF5536"/>
    <property type="match status" value="1"/>
</dbReference>
<dbReference type="KEGG" id="pcw:110194334"/>
<feature type="compositionally biased region" description="Basic and acidic residues" evidence="1">
    <location>
        <begin position="64"/>
        <end position="76"/>
    </location>
</feature>
<feature type="region of interest" description="Disordered" evidence="1">
    <location>
        <begin position="57"/>
        <end position="85"/>
    </location>
</feature>
<dbReference type="Proteomes" id="UP000515140">
    <property type="component" value="Unplaced"/>
</dbReference>
<sequence>MKGSSGSFDALLWVYCYHNSTEVDLRPSLLCSLELALAAAHEYLEFGLEKMRPLGPWDQDREEGELPKGEGVKLESHSSSASPEPSLGLVLREAMGSALSFGTTLLQISVLWLQLETRRLCGCSDHVHNLSSGNPGHALSRVAWAAGRGVREAGATAKASTQLLLRGARFCLPVGLIFTGIHAAPGRQLRSYGPGALGWAAENVNTAEDSR</sequence>
<dbReference type="AlphaFoldDB" id="A0A6P5IUJ7"/>
<dbReference type="GeneID" id="110194334"/>
<dbReference type="InParanoid" id="A0A6P5IUJ7"/>
<evidence type="ECO:0000313" key="3">
    <source>
        <dbReference type="RefSeq" id="XP_020822234.1"/>
    </source>
</evidence>
<dbReference type="PANTHER" id="PTHR38506:SF1">
    <property type="entry name" value="RIKEN CDNA 4930544D05 GENE"/>
    <property type="match status" value="1"/>
</dbReference>
<reference evidence="3" key="1">
    <citation type="submission" date="2025-08" db="UniProtKB">
        <authorList>
            <consortium name="RefSeq"/>
        </authorList>
    </citation>
    <scope>IDENTIFICATION</scope>
    <source>
        <tissue evidence="3">Spleen</tissue>
    </source>
</reference>
<accession>A0A6P5IUJ7</accession>
<dbReference type="InterPro" id="IPR038963">
    <property type="entry name" value="C17orf107"/>
</dbReference>
<organism evidence="2 3">
    <name type="scientific">Phascolarctos cinereus</name>
    <name type="common">Koala</name>
    <dbReference type="NCBI Taxonomy" id="38626"/>
    <lineage>
        <taxon>Eukaryota</taxon>
        <taxon>Metazoa</taxon>
        <taxon>Chordata</taxon>
        <taxon>Craniata</taxon>
        <taxon>Vertebrata</taxon>
        <taxon>Euteleostomi</taxon>
        <taxon>Mammalia</taxon>
        <taxon>Metatheria</taxon>
        <taxon>Diprotodontia</taxon>
        <taxon>Phascolarctidae</taxon>
        <taxon>Phascolarctos</taxon>
    </lineage>
</organism>
<dbReference type="RefSeq" id="XP_020822234.1">
    <property type="nucleotide sequence ID" value="XM_020966575.1"/>
</dbReference>
<evidence type="ECO:0000313" key="2">
    <source>
        <dbReference type="Proteomes" id="UP000515140"/>
    </source>
</evidence>
<evidence type="ECO:0000256" key="1">
    <source>
        <dbReference type="SAM" id="MobiDB-lite"/>
    </source>
</evidence>
<gene>
    <name evidence="3" type="primary">CUNH17orf107</name>
</gene>
<keyword evidence="2" id="KW-1185">Reference proteome</keyword>
<protein>
    <submittedName>
        <fullName evidence="3">Uncharacterized protein C17orf107 homolog</fullName>
    </submittedName>
</protein>